<proteinExistence type="predicted"/>
<dbReference type="EMBL" id="BDRX01000136">
    <property type="protein sequence ID" value="GBF98830.1"/>
    <property type="molecule type" value="Genomic_DNA"/>
</dbReference>
<keyword evidence="2" id="KW-0472">Membrane</keyword>
<name>A0A2V0PLU6_9CHLO</name>
<dbReference type="Gene3D" id="3.40.50.410">
    <property type="entry name" value="von Willebrand factor, type A domain"/>
    <property type="match status" value="1"/>
</dbReference>
<dbReference type="PANTHER" id="PTHR46503:SF1">
    <property type="entry name" value="INTER-ALPHA-TRYPSIN INHIBITOR HEAVY CHAIN-LIKE PROTEIN"/>
    <property type="match status" value="1"/>
</dbReference>
<dbReference type="OrthoDB" id="1729737at2759"/>
<evidence type="ECO:0000313" key="4">
    <source>
        <dbReference type="EMBL" id="GBF98830.1"/>
    </source>
</evidence>
<protein>
    <recommendedName>
        <fullName evidence="3">VWFA domain-containing protein</fullName>
    </recommendedName>
</protein>
<keyword evidence="5" id="KW-1185">Reference proteome</keyword>
<accession>A0A2V0PLU6</accession>
<dbReference type="STRING" id="307507.A0A2V0PLU6"/>
<gene>
    <name evidence="4" type="ORF">Rsub_11595</name>
</gene>
<feature type="compositionally biased region" description="Low complexity" evidence="1">
    <location>
        <begin position="87"/>
        <end position="112"/>
    </location>
</feature>
<feature type="region of interest" description="Disordered" evidence="1">
    <location>
        <begin position="161"/>
        <end position="180"/>
    </location>
</feature>
<feature type="compositionally biased region" description="Low complexity" evidence="1">
    <location>
        <begin position="47"/>
        <end position="74"/>
    </location>
</feature>
<dbReference type="SMART" id="SM00327">
    <property type="entry name" value="VWA"/>
    <property type="match status" value="1"/>
</dbReference>
<keyword evidence="2" id="KW-0812">Transmembrane</keyword>
<sequence length="1060" mass="105515">MRPAGPPVPLGGASGRAASGASEPPPQQQHAPLPVSYGAGGASDPLGAAAAPSRGAASAGRAPAPPQQWQQPQSQHRHHALQQQPPSGSSAASGSAVTTASHYTSAAASSGGPPSGGSAGPGSSATGAAPAGGSAAWGPPSGGSSSAATASSAATYAFGARPGAPQLSPPPPQSFASEAGAAAAAAAPAAPERVRLGPGLEASCPLLCIARADENGSPDAIPLPISNLQFDALVYVSQAFVKVQLLAQYPPVNGYEDRPLWLFLPKTAEAVVTDVAVENIGRGAVFTVAVVPKEDTARFGAYGGSYGGSFAGGAAPGGGGGSFAAGGGGGGGQGEPEAAARDPELFALPLSPGVPGDKFRVTLSYLQPLEFEEGRYSLALPTTVPPACIPEGLSVNGILDVTVAVNSGAPGPVEWRAGSHPAAAMEARQGSVALALDREQPWDNTDFWVDYGVWRRDLTATLHVAPAPAALAAAEGDAAVATAAADPRGSFCLMVSPPGPECSTPFCRSIVFMFDRSGSMEGEPLAYAKGALAAGLASLRPGDQFAVVAFDHEQLWWTELLCDATPENLAACAQWVSESVRARGTTDIMGPLQRAVRILQLPPSRGGPRGLPFIFLLTDGCVENEREICRYIESVTTGGGGAGPPLITATATAPSAYEDASSGAFPTSSVGLSGGLAGSGAALSASNGALSSALPPAANGPPSSAAASSAVGAAAAPQSGDSFGAYSSLAGGSADGGSAYGGSYGGPAARPPAGPSGAAAAPPPPPGSSQPASSYLTAPPAPLSLTARPAAGGPRIFTLGIGPYCNHYFLKQLAALGRGLSGSALRPRHVRGQMERMLAAAAAPLLSDVMLLVQGVPSCELFPPVLPDVYCGQPLLVVGKYDGEWPAEAQLRGTLPTGEEYVQSMPSLPMGPLPVDTLFAKGRLDLLVARAWLEGGPPDLIRKIIDLSVASGVTTPHTAMVGFETSSWRFKKLRALPPSERRKLITRWAIGGAAGVGVVAGAALALAFGSLAATAANAPVEAAMAAAGVVDFSAFAGGGCECCGAACEGGQACGDMCAMC</sequence>
<dbReference type="Proteomes" id="UP000247498">
    <property type="component" value="Unassembled WGS sequence"/>
</dbReference>
<evidence type="ECO:0000256" key="1">
    <source>
        <dbReference type="SAM" id="MobiDB-lite"/>
    </source>
</evidence>
<dbReference type="Pfam" id="PF13768">
    <property type="entry name" value="VWA_3"/>
    <property type="match status" value="2"/>
</dbReference>
<keyword evidence="2" id="KW-1133">Transmembrane helix</keyword>
<reference evidence="4 5" key="1">
    <citation type="journal article" date="2018" name="Sci. Rep.">
        <title>Raphidocelis subcapitata (=Pseudokirchneriella subcapitata) provides an insight into genome evolution and environmental adaptations in the Sphaeropleales.</title>
        <authorList>
            <person name="Suzuki S."/>
            <person name="Yamaguchi H."/>
            <person name="Nakajima N."/>
            <person name="Kawachi M."/>
        </authorList>
    </citation>
    <scope>NUCLEOTIDE SEQUENCE [LARGE SCALE GENOMIC DNA]</scope>
    <source>
        <strain evidence="4 5">NIES-35</strain>
    </source>
</reference>
<dbReference type="InParanoid" id="A0A2V0PLU6"/>
<dbReference type="PROSITE" id="PS50234">
    <property type="entry name" value="VWFA"/>
    <property type="match status" value="1"/>
</dbReference>
<feature type="region of interest" description="Disordered" evidence="1">
    <location>
        <begin position="1"/>
        <end position="148"/>
    </location>
</feature>
<dbReference type="InterPro" id="IPR002035">
    <property type="entry name" value="VWF_A"/>
</dbReference>
<feature type="transmembrane region" description="Helical" evidence="2">
    <location>
        <begin position="988"/>
        <end position="1008"/>
    </location>
</feature>
<feature type="domain" description="VWFA" evidence="3">
    <location>
        <begin position="509"/>
        <end position="620"/>
    </location>
</feature>
<comment type="caution">
    <text evidence="4">The sequence shown here is derived from an EMBL/GenBank/DDBJ whole genome shotgun (WGS) entry which is preliminary data.</text>
</comment>
<feature type="compositionally biased region" description="Low complexity" evidence="1">
    <location>
        <begin position="121"/>
        <end position="148"/>
    </location>
</feature>
<dbReference type="PANTHER" id="PTHR46503">
    <property type="entry name" value="INTER-ALPHA-TRYPSIN INHIBITOR HEAVY CHAIN-LIKE PROTEIN"/>
    <property type="match status" value="1"/>
</dbReference>
<organism evidence="4 5">
    <name type="scientific">Raphidocelis subcapitata</name>
    <dbReference type="NCBI Taxonomy" id="307507"/>
    <lineage>
        <taxon>Eukaryota</taxon>
        <taxon>Viridiplantae</taxon>
        <taxon>Chlorophyta</taxon>
        <taxon>core chlorophytes</taxon>
        <taxon>Chlorophyceae</taxon>
        <taxon>CS clade</taxon>
        <taxon>Sphaeropleales</taxon>
        <taxon>Selenastraceae</taxon>
        <taxon>Raphidocelis</taxon>
    </lineage>
</organism>
<dbReference type="FunCoup" id="A0A2V0PLU6">
    <property type="interactions" value="235"/>
</dbReference>
<evidence type="ECO:0000259" key="3">
    <source>
        <dbReference type="PROSITE" id="PS50234"/>
    </source>
</evidence>
<dbReference type="SUPFAM" id="SSF53300">
    <property type="entry name" value="vWA-like"/>
    <property type="match status" value="1"/>
</dbReference>
<dbReference type="AlphaFoldDB" id="A0A2V0PLU6"/>
<evidence type="ECO:0000256" key="2">
    <source>
        <dbReference type="SAM" id="Phobius"/>
    </source>
</evidence>
<evidence type="ECO:0000313" key="5">
    <source>
        <dbReference type="Proteomes" id="UP000247498"/>
    </source>
</evidence>
<dbReference type="InterPro" id="IPR036465">
    <property type="entry name" value="vWFA_dom_sf"/>
</dbReference>
<feature type="region of interest" description="Disordered" evidence="1">
    <location>
        <begin position="743"/>
        <end position="779"/>
    </location>
</feature>